<dbReference type="RefSeq" id="WP_378533567.1">
    <property type="nucleotide sequence ID" value="NZ_JBHSBH010000008.1"/>
</dbReference>
<protein>
    <submittedName>
        <fullName evidence="1">SDR family oxidoreductase</fullName>
    </submittedName>
</protein>
<gene>
    <name evidence="1" type="ORF">ACFOVU_13255</name>
</gene>
<keyword evidence="2" id="KW-1185">Reference proteome</keyword>
<dbReference type="Proteomes" id="UP001595847">
    <property type="component" value="Unassembled WGS sequence"/>
</dbReference>
<dbReference type="SUPFAM" id="SSF51735">
    <property type="entry name" value="NAD(P)-binding Rossmann-fold domains"/>
    <property type="match status" value="1"/>
</dbReference>
<evidence type="ECO:0000313" key="2">
    <source>
        <dbReference type="Proteomes" id="UP001595847"/>
    </source>
</evidence>
<dbReference type="Gene3D" id="3.40.50.720">
    <property type="entry name" value="NAD(P)-binding Rossmann-like Domain"/>
    <property type="match status" value="1"/>
</dbReference>
<dbReference type="InterPro" id="IPR002347">
    <property type="entry name" value="SDR_fam"/>
</dbReference>
<dbReference type="InterPro" id="IPR036291">
    <property type="entry name" value="NAD(P)-bd_dom_sf"/>
</dbReference>
<evidence type="ECO:0000313" key="1">
    <source>
        <dbReference type="EMBL" id="MFC3996891.1"/>
    </source>
</evidence>
<reference evidence="2" key="1">
    <citation type="journal article" date="2019" name="Int. J. Syst. Evol. Microbiol.">
        <title>The Global Catalogue of Microorganisms (GCM) 10K type strain sequencing project: providing services to taxonomists for standard genome sequencing and annotation.</title>
        <authorList>
            <consortium name="The Broad Institute Genomics Platform"/>
            <consortium name="The Broad Institute Genome Sequencing Center for Infectious Disease"/>
            <person name="Wu L."/>
            <person name="Ma J."/>
        </authorList>
    </citation>
    <scope>NUCLEOTIDE SEQUENCE [LARGE SCALE GENOMIC DNA]</scope>
    <source>
        <strain evidence="2">TBRC 1826</strain>
    </source>
</reference>
<dbReference type="EMBL" id="JBHSBH010000008">
    <property type="protein sequence ID" value="MFC3996891.1"/>
    <property type="molecule type" value="Genomic_DNA"/>
</dbReference>
<accession>A0ABV8FL60</accession>
<dbReference type="Pfam" id="PF13561">
    <property type="entry name" value="adh_short_C2"/>
    <property type="match status" value="1"/>
</dbReference>
<organism evidence="1 2">
    <name type="scientific">Nocardiopsis sediminis</name>
    <dbReference type="NCBI Taxonomy" id="1778267"/>
    <lineage>
        <taxon>Bacteria</taxon>
        <taxon>Bacillati</taxon>
        <taxon>Actinomycetota</taxon>
        <taxon>Actinomycetes</taxon>
        <taxon>Streptosporangiales</taxon>
        <taxon>Nocardiopsidaceae</taxon>
        <taxon>Nocardiopsis</taxon>
    </lineage>
</organism>
<comment type="caution">
    <text evidence="1">The sequence shown here is derived from an EMBL/GenBank/DDBJ whole genome shotgun (WGS) entry which is preliminary data.</text>
</comment>
<proteinExistence type="predicted"/>
<feature type="non-terminal residue" evidence="1">
    <location>
        <position position="1"/>
    </location>
</feature>
<sequence>PAGRLGTPEDVAAAIAYLASDEAAWVTGQTHALDGGRALGAGIG</sequence>
<name>A0ABV8FL60_9ACTN</name>